<dbReference type="AlphaFoldDB" id="A0A0A9HM98"/>
<dbReference type="EMBL" id="GBRH01159621">
    <property type="protein sequence ID" value="JAE38275.1"/>
    <property type="molecule type" value="Transcribed_RNA"/>
</dbReference>
<accession>A0A0A9HM98</accession>
<organism evidence="2">
    <name type="scientific">Arundo donax</name>
    <name type="common">Giant reed</name>
    <name type="synonym">Donax arundinaceus</name>
    <dbReference type="NCBI Taxonomy" id="35708"/>
    <lineage>
        <taxon>Eukaryota</taxon>
        <taxon>Viridiplantae</taxon>
        <taxon>Streptophyta</taxon>
        <taxon>Embryophyta</taxon>
        <taxon>Tracheophyta</taxon>
        <taxon>Spermatophyta</taxon>
        <taxon>Magnoliopsida</taxon>
        <taxon>Liliopsida</taxon>
        <taxon>Poales</taxon>
        <taxon>Poaceae</taxon>
        <taxon>PACMAD clade</taxon>
        <taxon>Arundinoideae</taxon>
        <taxon>Arundineae</taxon>
        <taxon>Arundo</taxon>
    </lineage>
</organism>
<feature type="compositionally biased region" description="Low complexity" evidence="1">
    <location>
        <begin position="16"/>
        <end position="29"/>
    </location>
</feature>
<reference evidence="2" key="2">
    <citation type="journal article" date="2015" name="Data Brief">
        <title>Shoot transcriptome of the giant reed, Arundo donax.</title>
        <authorList>
            <person name="Barrero R.A."/>
            <person name="Guerrero F.D."/>
            <person name="Moolhuijzen P."/>
            <person name="Goolsby J.A."/>
            <person name="Tidwell J."/>
            <person name="Bellgard S.E."/>
            <person name="Bellgard M.I."/>
        </authorList>
    </citation>
    <scope>NUCLEOTIDE SEQUENCE</scope>
    <source>
        <tissue evidence="2">Shoot tissue taken approximately 20 cm above the soil surface</tissue>
    </source>
</reference>
<protein>
    <submittedName>
        <fullName evidence="2">Uncharacterized protein</fullName>
    </submittedName>
</protein>
<feature type="region of interest" description="Disordered" evidence="1">
    <location>
        <begin position="1"/>
        <end position="29"/>
    </location>
</feature>
<evidence type="ECO:0000313" key="2">
    <source>
        <dbReference type="EMBL" id="JAE38275.1"/>
    </source>
</evidence>
<reference evidence="2" key="1">
    <citation type="submission" date="2014-09" db="EMBL/GenBank/DDBJ databases">
        <authorList>
            <person name="Magalhaes I.L.F."/>
            <person name="Oliveira U."/>
            <person name="Santos F.R."/>
            <person name="Vidigal T.H.D.A."/>
            <person name="Brescovit A.D."/>
            <person name="Santos A.J."/>
        </authorList>
    </citation>
    <scope>NUCLEOTIDE SEQUENCE</scope>
    <source>
        <tissue evidence="2">Shoot tissue taken approximately 20 cm above the soil surface</tissue>
    </source>
</reference>
<sequence length="29" mass="3273">MSVRVNPGQKQLTLTRSPRACSRRASSRE</sequence>
<proteinExistence type="predicted"/>
<evidence type="ECO:0000256" key="1">
    <source>
        <dbReference type="SAM" id="MobiDB-lite"/>
    </source>
</evidence>
<name>A0A0A9HM98_ARUDO</name>